<dbReference type="EMBL" id="FNYD01000003">
    <property type="protein sequence ID" value="SEJ15809.1"/>
    <property type="molecule type" value="Genomic_DNA"/>
</dbReference>
<name>A0A1H6WFK8_9RHOB</name>
<dbReference type="AlphaFoldDB" id="A0A1H6WFK8"/>
<organism evidence="1 2">
    <name type="scientific">Cribrihabitans marinus</name>
    <dbReference type="NCBI Taxonomy" id="1227549"/>
    <lineage>
        <taxon>Bacteria</taxon>
        <taxon>Pseudomonadati</taxon>
        <taxon>Pseudomonadota</taxon>
        <taxon>Alphaproteobacteria</taxon>
        <taxon>Rhodobacterales</taxon>
        <taxon>Paracoccaceae</taxon>
        <taxon>Cribrihabitans</taxon>
    </lineage>
</organism>
<dbReference type="OrthoDB" id="7473960at2"/>
<evidence type="ECO:0000313" key="1">
    <source>
        <dbReference type="EMBL" id="SEJ15809.1"/>
    </source>
</evidence>
<reference evidence="1 2" key="1">
    <citation type="submission" date="2016-10" db="EMBL/GenBank/DDBJ databases">
        <authorList>
            <person name="de Groot N.N."/>
        </authorList>
    </citation>
    <scope>NUCLEOTIDE SEQUENCE [LARGE SCALE GENOMIC DNA]</scope>
    <source>
        <strain evidence="1 2">DSM 29340</strain>
    </source>
</reference>
<proteinExistence type="predicted"/>
<keyword evidence="2" id="KW-1185">Reference proteome</keyword>
<dbReference type="RefSeq" id="WP_092364244.1">
    <property type="nucleotide sequence ID" value="NZ_BMGV01000003.1"/>
</dbReference>
<dbReference type="Proteomes" id="UP000199379">
    <property type="component" value="Unassembled WGS sequence"/>
</dbReference>
<gene>
    <name evidence="1" type="ORF">SAMN05444007_103450</name>
</gene>
<dbReference type="STRING" id="1227549.SAMN05444007_103450"/>
<sequence>MSDLDDLIAEMRQKRDELRVKLHLAGKDARDDWEQAVSEWDRFVEKAQLEKSADEVGEAARNLGLKLKEAFERARKSD</sequence>
<accession>A0A1H6WFK8</accession>
<protein>
    <submittedName>
        <fullName evidence="1">Uncharacterized protein</fullName>
    </submittedName>
</protein>
<evidence type="ECO:0000313" key="2">
    <source>
        <dbReference type="Proteomes" id="UP000199379"/>
    </source>
</evidence>